<dbReference type="GO" id="GO:0005960">
    <property type="term" value="C:glycine cleavage complex"/>
    <property type="evidence" value="ECO:0007669"/>
    <property type="project" value="TreeGrafter"/>
</dbReference>
<dbReference type="GO" id="GO:0004375">
    <property type="term" value="F:glycine dehydrogenase (decarboxylating) activity"/>
    <property type="evidence" value="ECO:0007669"/>
    <property type="project" value="UniProtKB-EC"/>
</dbReference>
<dbReference type="FunFam" id="3.90.1150.10:FF:000007">
    <property type="entry name" value="Glycine dehydrogenase (decarboxylating), mitochondrial"/>
    <property type="match status" value="1"/>
</dbReference>
<dbReference type="InterPro" id="IPR003437">
    <property type="entry name" value="GcvP"/>
</dbReference>
<dbReference type="PANTHER" id="PTHR11773:SF1">
    <property type="entry name" value="GLYCINE DEHYDROGENASE (DECARBOXYLATING), MITOCHONDRIAL"/>
    <property type="match status" value="1"/>
</dbReference>
<evidence type="ECO:0000256" key="4">
    <source>
        <dbReference type="ARBA" id="ARBA00011690"/>
    </source>
</evidence>
<evidence type="ECO:0000256" key="8">
    <source>
        <dbReference type="HAMAP-Rule" id="MF_00711"/>
    </source>
</evidence>
<dbReference type="SUPFAM" id="SSF53383">
    <property type="entry name" value="PLP-dependent transferases"/>
    <property type="match status" value="2"/>
</dbReference>
<feature type="domain" description="Glycine dehydrogenase C-terminal" evidence="11">
    <location>
        <begin position="817"/>
        <end position="938"/>
    </location>
</feature>
<dbReference type="InterPro" id="IPR020581">
    <property type="entry name" value="GDC_P"/>
</dbReference>
<evidence type="ECO:0000259" key="10">
    <source>
        <dbReference type="Pfam" id="PF02347"/>
    </source>
</evidence>
<evidence type="ECO:0000256" key="9">
    <source>
        <dbReference type="PIRSR" id="PIRSR603437-50"/>
    </source>
</evidence>
<dbReference type="FunFam" id="3.40.640.10:FF:000005">
    <property type="entry name" value="Glycine dehydrogenase (decarboxylating), mitochondrial"/>
    <property type="match status" value="1"/>
</dbReference>
<evidence type="ECO:0000313" key="12">
    <source>
        <dbReference type="EMBL" id="PSB20528.1"/>
    </source>
</evidence>
<comment type="catalytic activity">
    <reaction evidence="7 8">
        <text>N(6)-[(R)-lipoyl]-L-lysyl-[glycine-cleavage complex H protein] + glycine + H(+) = N(6)-[(R)-S(8)-aminomethyldihydrolipoyl]-L-lysyl-[glycine-cleavage complex H protein] + CO2</text>
        <dbReference type="Rhea" id="RHEA:24304"/>
        <dbReference type="Rhea" id="RHEA-COMP:10494"/>
        <dbReference type="Rhea" id="RHEA-COMP:10495"/>
        <dbReference type="ChEBI" id="CHEBI:15378"/>
        <dbReference type="ChEBI" id="CHEBI:16526"/>
        <dbReference type="ChEBI" id="CHEBI:57305"/>
        <dbReference type="ChEBI" id="CHEBI:83099"/>
        <dbReference type="ChEBI" id="CHEBI:83143"/>
        <dbReference type="EC" id="1.4.4.2"/>
    </reaction>
</comment>
<dbReference type="CDD" id="cd00613">
    <property type="entry name" value="GDC-P"/>
    <property type="match status" value="2"/>
</dbReference>
<dbReference type="STRING" id="1920490.GCA_001895925_02552"/>
<dbReference type="HAMAP" id="MF_00711">
    <property type="entry name" value="GcvP"/>
    <property type="match status" value="1"/>
</dbReference>
<feature type="domain" description="Glycine cleavage system P-protein N-terminal" evidence="10">
    <location>
        <begin position="664"/>
        <end position="773"/>
    </location>
</feature>
<evidence type="ECO:0000256" key="7">
    <source>
        <dbReference type="ARBA" id="ARBA00049026"/>
    </source>
</evidence>
<name>A0A2T1DJ56_9CYAN</name>
<proteinExistence type="inferred from homology"/>
<gene>
    <name evidence="8 12" type="primary">gcvP</name>
    <name evidence="12" type="ORF">C7B65_06370</name>
</gene>
<reference evidence="12 13" key="2">
    <citation type="submission" date="2018-03" db="EMBL/GenBank/DDBJ databases">
        <title>The ancient ancestry and fast evolution of plastids.</title>
        <authorList>
            <person name="Moore K.R."/>
            <person name="Magnabosco C."/>
            <person name="Momper L."/>
            <person name="Gold D.A."/>
            <person name="Bosak T."/>
            <person name="Fournier G.P."/>
        </authorList>
    </citation>
    <scope>NUCLEOTIDE SEQUENCE [LARGE SCALE GENOMIC DNA]</scope>
    <source>
        <strain evidence="12 13">ULC007</strain>
    </source>
</reference>
<dbReference type="GO" id="GO:0005829">
    <property type="term" value="C:cytosol"/>
    <property type="evidence" value="ECO:0007669"/>
    <property type="project" value="TreeGrafter"/>
</dbReference>
<comment type="caution">
    <text evidence="12">The sequence shown here is derived from an EMBL/GenBank/DDBJ whole genome shotgun (WGS) entry which is preliminary data.</text>
</comment>
<dbReference type="AlphaFoldDB" id="A0A2T1DJ56"/>
<comment type="subunit">
    <text evidence="4 8">The glycine cleavage system is composed of four proteins: P, T, L and H.</text>
</comment>
<dbReference type="FunFam" id="3.40.640.10:FF:000007">
    <property type="entry name" value="glycine dehydrogenase (Decarboxylating), mitochondrial"/>
    <property type="match status" value="1"/>
</dbReference>
<accession>A0A2T1DJ56</accession>
<keyword evidence="6 8" id="KW-0560">Oxidoreductase</keyword>
<comment type="function">
    <text evidence="2 8">The glycine cleavage system catalyzes the degradation of glycine. The P protein binds the alpha-amino group of glycine through its pyridoxal phosphate cofactor; CO(2) is released and the remaining methylamine moiety is then transferred to the lipoamide cofactor of the H protein.</text>
</comment>
<dbReference type="Pfam" id="PF02347">
    <property type="entry name" value="GDC-P"/>
    <property type="match status" value="2"/>
</dbReference>
<evidence type="ECO:0000256" key="6">
    <source>
        <dbReference type="ARBA" id="ARBA00023002"/>
    </source>
</evidence>
<dbReference type="InterPro" id="IPR049316">
    <property type="entry name" value="GDC-P_C"/>
</dbReference>
<evidence type="ECO:0000256" key="3">
    <source>
        <dbReference type="ARBA" id="ARBA00010756"/>
    </source>
</evidence>
<dbReference type="Gene3D" id="3.90.1150.10">
    <property type="entry name" value="Aspartate Aminotransferase, domain 1"/>
    <property type="match status" value="2"/>
</dbReference>
<dbReference type="Gene3D" id="3.40.640.10">
    <property type="entry name" value="Type I PLP-dependent aspartate aminotransferase-like (Major domain)"/>
    <property type="match status" value="2"/>
</dbReference>
<comment type="cofactor">
    <cofactor evidence="1 8 9">
        <name>pyridoxal 5'-phosphate</name>
        <dbReference type="ChEBI" id="CHEBI:597326"/>
    </cofactor>
</comment>
<dbReference type="InterPro" id="IPR015424">
    <property type="entry name" value="PyrdxlP-dep_Trfase"/>
</dbReference>
<organism evidence="12 13">
    <name type="scientific">Phormidesmis priestleyi ULC007</name>
    <dbReference type="NCBI Taxonomy" id="1920490"/>
    <lineage>
        <taxon>Bacteria</taxon>
        <taxon>Bacillati</taxon>
        <taxon>Cyanobacteriota</taxon>
        <taxon>Cyanophyceae</taxon>
        <taxon>Leptolyngbyales</taxon>
        <taxon>Leptolyngbyaceae</taxon>
        <taxon>Phormidesmis</taxon>
    </lineage>
</organism>
<dbReference type="NCBIfam" id="NF003346">
    <property type="entry name" value="PRK04366.1"/>
    <property type="match status" value="1"/>
</dbReference>
<dbReference type="GO" id="GO:0030170">
    <property type="term" value="F:pyridoxal phosphate binding"/>
    <property type="evidence" value="ECO:0007669"/>
    <property type="project" value="TreeGrafter"/>
</dbReference>
<dbReference type="InterPro" id="IPR015422">
    <property type="entry name" value="PyrdxlP-dep_Trfase_small"/>
</dbReference>
<dbReference type="NCBIfam" id="TIGR00461">
    <property type="entry name" value="gcvP"/>
    <property type="match status" value="1"/>
</dbReference>
<keyword evidence="5 8" id="KW-0663">Pyridoxal phosphate</keyword>
<evidence type="ECO:0000313" key="13">
    <source>
        <dbReference type="Proteomes" id="UP000238634"/>
    </source>
</evidence>
<reference evidence="12 13" key="1">
    <citation type="submission" date="2018-02" db="EMBL/GenBank/DDBJ databases">
        <authorList>
            <person name="Cohen D.B."/>
            <person name="Kent A.D."/>
        </authorList>
    </citation>
    <scope>NUCLEOTIDE SEQUENCE [LARGE SCALE GENOMIC DNA]</scope>
    <source>
        <strain evidence="12 13">ULC007</strain>
    </source>
</reference>
<feature type="modified residue" description="N6-(pyridoxal phosphate)lysine" evidence="8 9">
    <location>
        <position position="743"/>
    </location>
</feature>
<dbReference type="GO" id="GO:0019464">
    <property type="term" value="P:glycine decarboxylation via glycine cleavage system"/>
    <property type="evidence" value="ECO:0007669"/>
    <property type="project" value="UniProtKB-UniRule"/>
</dbReference>
<dbReference type="GO" id="GO:0016594">
    <property type="term" value="F:glycine binding"/>
    <property type="evidence" value="ECO:0007669"/>
    <property type="project" value="TreeGrafter"/>
</dbReference>
<dbReference type="OrthoDB" id="9801272at2"/>
<dbReference type="PANTHER" id="PTHR11773">
    <property type="entry name" value="GLYCINE DEHYDROGENASE, DECARBOXYLATING"/>
    <property type="match status" value="1"/>
</dbReference>
<sequence length="997" mass="108423">MSEPITQAQSTAELSLYDHETTVAEIDSTNGFSPVCNGLTIAAQADEFAHPDRFVDRHIGPSDFDIQQMLQTLGLSSLSALIDQAVPAGIRIQRPLQLSASRTEYALLADLKAIAQKNQIFRSLIGMGYHNCITPPVIQRNILENPGWYTQYTPYQPEIAQGRLEALLNFQTMVIDLTGLEIANASLLDEGTAAAEAMSMSYGLCKTGAKAFWVSEACHPQTIDVIRTRALPLGIEVIVGDHRTFKFETSVFGALLQYPASDGAIYDYQEFIDRAHAADSLVTVAADLLSLTLLKPPGEFGADIAIGNTQRFGVPLGYGGPHAAYFATKEAYKRQIPGRLVGVSKDVNGHSALRLALQTREQHIRRDKATSNICTAQVLLAVIAGMYAVYHGSQGLKLIAERVHTMTATLAAGLQKLGYSLGSAPFFDTLRLEVGDRQSQILDRAIAHQINLRKIGDGAIGVTIDETTSKQDLLDLLEVFSGDSASALESLRPASVAFPAALSRTTPYLTHPVFNRYHSETELLRYMYRLQAKDLSLTTAMIPLGSCTMKLNGTSEMVPVTWAEFGQIHPFAPGEQTQGYQVLFQQLETWLAEITGFAGISLQPNAGSQGEYTGLLVIRQYHQQRGEGHRNVCLIPQSAHGTNPASAVMAGMQVVPVACDNDGNIDLADLKSKAEKHQNHLAALMVTYPSTHGVFEEGIQEICTIVHHHGGQVYLDGANLNAQVGLCRPGDFGADVCHLNLHKTFCIPHGGGGPGMGPIGVAAHLVPFLPGHSVISPNSQTSSSIGAVSASPWGSSSILPISWMYIALMGGAGLTKATEVAILNANYIAKRLETHYPVLYKGKNGLVAHECILDLRQFKKTAEIEVDDIAKRLIDYGFHPPTVSWPVAGTVMVEPTESESKAELDRFCDAMIAIREEIREIEEGGIDRHNNLLKNAPHTAADLTADQWSRPYSRQRAAYPTPWTRENKFWAATGRIDNAYGDRNLVCSCLPMEAYES</sequence>
<evidence type="ECO:0000259" key="11">
    <source>
        <dbReference type="Pfam" id="PF21478"/>
    </source>
</evidence>
<feature type="domain" description="Glycine cleavage system P-protein N-terminal" evidence="10">
    <location>
        <begin position="56"/>
        <end position="480"/>
    </location>
</feature>
<dbReference type="RefSeq" id="WP_083582746.1">
    <property type="nucleotide sequence ID" value="NZ_MPPI01000005.1"/>
</dbReference>
<dbReference type="EC" id="1.4.4.2" evidence="8"/>
<dbReference type="Pfam" id="PF21478">
    <property type="entry name" value="GcvP2_C"/>
    <property type="match status" value="1"/>
</dbReference>
<evidence type="ECO:0000256" key="2">
    <source>
        <dbReference type="ARBA" id="ARBA00003788"/>
    </source>
</evidence>
<evidence type="ECO:0000256" key="1">
    <source>
        <dbReference type="ARBA" id="ARBA00001933"/>
    </source>
</evidence>
<protein>
    <recommendedName>
        <fullName evidence="8">Glycine dehydrogenase (decarboxylating)</fullName>
        <ecNumber evidence="8">1.4.4.2</ecNumber>
    </recommendedName>
    <alternativeName>
        <fullName evidence="8">Glycine cleavage system P-protein</fullName>
    </alternativeName>
    <alternativeName>
        <fullName evidence="8">Glycine decarboxylase</fullName>
    </alternativeName>
    <alternativeName>
        <fullName evidence="8">Glycine dehydrogenase (aminomethyl-transferring)</fullName>
    </alternativeName>
</protein>
<dbReference type="InterPro" id="IPR049315">
    <property type="entry name" value="GDC-P_N"/>
</dbReference>
<dbReference type="InterPro" id="IPR015421">
    <property type="entry name" value="PyrdxlP-dep_Trfase_major"/>
</dbReference>
<evidence type="ECO:0000256" key="5">
    <source>
        <dbReference type="ARBA" id="ARBA00022898"/>
    </source>
</evidence>
<dbReference type="Proteomes" id="UP000238634">
    <property type="component" value="Unassembled WGS sequence"/>
</dbReference>
<comment type="similarity">
    <text evidence="3 8">Belongs to the GcvP family.</text>
</comment>
<dbReference type="EMBL" id="PVWG01000005">
    <property type="protein sequence ID" value="PSB20528.1"/>
    <property type="molecule type" value="Genomic_DNA"/>
</dbReference>
<keyword evidence="13" id="KW-1185">Reference proteome</keyword>